<keyword evidence="7" id="KW-0560">Oxidoreductase</keyword>
<dbReference type="GO" id="GO:0016491">
    <property type="term" value="F:oxidoreductase activity"/>
    <property type="evidence" value="ECO:0007669"/>
    <property type="project" value="UniProtKB-KW"/>
</dbReference>
<dbReference type="EMBL" id="BMTL01000049">
    <property type="protein sequence ID" value="GGS26590.1"/>
    <property type="molecule type" value="Genomic_DNA"/>
</dbReference>
<comment type="caution">
    <text evidence="12">The sequence shown here is derived from an EMBL/GenBank/DDBJ whole genome shotgun (WGS) entry which is preliminary data.</text>
</comment>
<dbReference type="SUPFAM" id="SSF52343">
    <property type="entry name" value="Ferredoxin reductase-like, C-terminal NADP-linked domain"/>
    <property type="match status" value="1"/>
</dbReference>
<evidence type="ECO:0000259" key="10">
    <source>
        <dbReference type="PROSITE" id="PS51085"/>
    </source>
</evidence>
<feature type="domain" description="2Fe-2S ferredoxin-type" evidence="10">
    <location>
        <begin position="247"/>
        <end position="332"/>
    </location>
</feature>
<comment type="cofactor">
    <cofactor evidence="1">
        <name>FMN</name>
        <dbReference type="ChEBI" id="CHEBI:58210"/>
    </cofactor>
</comment>
<evidence type="ECO:0000256" key="5">
    <source>
        <dbReference type="ARBA" id="ARBA00022714"/>
    </source>
</evidence>
<evidence type="ECO:0000256" key="2">
    <source>
        <dbReference type="ARBA" id="ARBA00001974"/>
    </source>
</evidence>
<keyword evidence="9" id="KW-0411">Iron-sulfur</keyword>
<dbReference type="PROSITE" id="PS00197">
    <property type="entry name" value="2FE2S_FER_1"/>
    <property type="match status" value="1"/>
</dbReference>
<evidence type="ECO:0000256" key="6">
    <source>
        <dbReference type="ARBA" id="ARBA00022723"/>
    </source>
</evidence>
<evidence type="ECO:0000256" key="7">
    <source>
        <dbReference type="ARBA" id="ARBA00023002"/>
    </source>
</evidence>
<dbReference type="InterPro" id="IPR017938">
    <property type="entry name" value="Riboflavin_synthase-like_b-brl"/>
</dbReference>
<dbReference type="Pfam" id="PF00111">
    <property type="entry name" value="Fer2"/>
    <property type="match status" value="1"/>
</dbReference>
<dbReference type="Pfam" id="PF22290">
    <property type="entry name" value="DmmA-like_N"/>
    <property type="match status" value="1"/>
</dbReference>
<dbReference type="SUPFAM" id="SSF63380">
    <property type="entry name" value="Riboflavin synthase domain-like"/>
    <property type="match status" value="1"/>
</dbReference>
<keyword evidence="6" id="KW-0479">Metal-binding</keyword>
<dbReference type="PANTHER" id="PTHR47354">
    <property type="entry name" value="NADH OXIDOREDUCTASE HCR"/>
    <property type="match status" value="1"/>
</dbReference>
<keyword evidence="13" id="KW-1185">Reference proteome</keyword>
<dbReference type="InterPro" id="IPR050415">
    <property type="entry name" value="MRET"/>
</dbReference>
<dbReference type="GO" id="GO:0046872">
    <property type="term" value="F:metal ion binding"/>
    <property type="evidence" value="ECO:0007669"/>
    <property type="project" value="UniProtKB-KW"/>
</dbReference>
<dbReference type="PRINTS" id="PR00409">
    <property type="entry name" value="PHDIOXRDTASE"/>
</dbReference>
<dbReference type="RefSeq" id="WP_190153930.1">
    <property type="nucleotide sequence ID" value="NZ_BMTL01000049.1"/>
</dbReference>
<gene>
    <name evidence="12" type="ORF">GCM10010269_76510</name>
</gene>
<evidence type="ECO:0000313" key="13">
    <source>
        <dbReference type="Proteomes" id="UP000606194"/>
    </source>
</evidence>
<dbReference type="CDD" id="cd06185">
    <property type="entry name" value="PDR_like"/>
    <property type="match status" value="1"/>
</dbReference>
<dbReference type="InterPro" id="IPR039261">
    <property type="entry name" value="FNR_nucleotide-bd"/>
</dbReference>
<dbReference type="PROSITE" id="PS51085">
    <property type="entry name" value="2FE2S_FER_2"/>
    <property type="match status" value="1"/>
</dbReference>
<feature type="domain" description="FAD-binding FR-type" evidence="11">
    <location>
        <begin position="20"/>
        <end position="122"/>
    </location>
</feature>
<reference evidence="12" key="2">
    <citation type="submission" date="2020-09" db="EMBL/GenBank/DDBJ databases">
        <authorList>
            <person name="Sun Q."/>
            <person name="Ohkuma M."/>
        </authorList>
    </citation>
    <scope>NUCLEOTIDE SEQUENCE</scope>
    <source>
        <strain evidence="12">JCM 4386</strain>
    </source>
</reference>
<keyword evidence="3" id="KW-0285">Flavoprotein</keyword>
<evidence type="ECO:0000256" key="1">
    <source>
        <dbReference type="ARBA" id="ARBA00001917"/>
    </source>
</evidence>
<name>A0A918LBK1_9ACTN</name>
<dbReference type="AlphaFoldDB" id="A0A918LBK1"/>
<protein>
    <submittedName>
        <fullName evidence="12">Ferredoxin</fullName>
    </submittedName>
</protein>
<accession>A0A918LBK1</accession>
<dbReference type="Gene3D" id="2.40.30.10">
    <property type="entry name" value="Translation factors"/>
    <property type="match status" value="1"/>
</dbReference>
<dbReference type="InterPro" id="IPR006058">
    <property type="entry name" value="2Fe2S_fd_BS"/>
</dbReference>
<evidence type="ECO:0000259" key="11">
    <source>
        <dbReference type="PROSITE" id="PS51384"/>
    </source>
</evidence>
<comment type="cofactor">
    <cofactor evidence="2">
        <name>FAD</name>
        <dbReference type="ChEBI" id="CHEBI:57692"/>
    </cofactor>
</comment>
<proteinExistence type="predicted"/>
<dbReference type="InterPro" id="IPR036010">
    <property type="entry name" value="2Fe-2S_ferredoxin-like_sf"/>
</dbReference>
<keyword evidence="4" id="KW-0288">FMN</keyword>
<dbReference type="SUPFAM" id="SSF54292">
    <property type="entry name" value="2Fe-2S ferredoxin-like"/>
    <property type="match status" value="1"/>
</dbReference>
<evidence type="ECO:0000256" key="4">
    <source>
        <dbReference type="ARBA" id="ARBA00022643"/>
    </source>
</evidence>
<keyword evidence="5" id="KW-0001">2Fe-2S</keyword>
<dbReference type="CDD" id="cd00207">
    <property type="entry name" value="fer2"/>
    <property type="match status" value="1"/>
</dbReference>
<sequence length="332" mass="35712">MGVDTVVVQSLLPTASQPSPSTVTLEVRSKHVVADGVVSLTLAHPDGVRLPDWTPGAHIDVVLPDGTARQYSLCGDRWDPYSYRIAVLRVPEGRGGSAYVHDQLALGARVGVGGPRNHFPLVPAERYLFIAGGIGITPLLSMLRQAQMTGADWQLLYGGRSRASMAFREELTECHGRRVQVAPQDECGLLDLAAWLSEPAPGTKVYCCGPAPLLAAVERACVGWPPYSLRTERFTAAAADPVRRAPFQVELRRSGQTVTVTRETSVLQAVRQAGVEVLSSCEQGSCGTCLTPVLEGTPDHRDSVLADHERAANDCMLPCVSRSRSARLVLDL</sequence>
<dbReference type="PANTHER" id="PTHR47354:SF1">
    <property type="entry name" value="CARNITINE MONOOXYGENASE REDUCTASE SUBUNIT"/>
    <property type="match status" value="1"/>
</dbReference>
<evidence type="ECO:0000256" key="3">
    <source>
        <dbReference type="ARBA" id="ARBA00022630"/>
    </source>
</evidence>
<evidence type="ECO:0000313" key="12">
    <source>
        <dbReference type="EMBL" id="GGS26590.1"/>
    </source>
</evidence>
<dbReference type="Gene3D" id="3.40.50.80">
    <property type="entry name" value="Nucleotide-binding domain of ferredoxin-NADP reductase (FNR) module"/>
    <property type="match status" value="1"/>
</dbReference>
<dbReference type="Proteomes" id="UP000606194">
    <property type="component" value="Unassembled WGS sequence"/>
</dbReference>
<keyword evidence="8" id="KW-0408">Iron</keyword>
<dbReference type="InterPro" id="IPR012675">
    <property type="entry name" value="Beta-grasp_dom_sf"/>
</dbReference>
<reference evidence="12" key="1">
    <citation type="journal article" date="2014" name="Int. J. Syst. Evol. Microbiol.">
        <title>Complete genome sequence of Corynebacterium casei LMG S-19264T (=DSM 44701T), isolated from a smear-ripened cheese.</title>
        <authorList>
            <consortium name="US DOE Joint Genome Institute (JGI-PGF)"/>
            <person name="Walter F."/>
            <person name="Albersmeier A."/>
            <person name="Kalinowski J."/>
            <person name="Ruckert C."/>
        </authorList>
    </citation>
    <scope>NUCLEOTIDE SEQUENCE</scope>
    <source>
        <strain evidence="12">JCM 4386</strain>
    </source>
</reference>
<organism evidence="12 13">
    <name type="scientific">Streptomyces humidus</name>
    <dbReference type="NCBI Taxonomy" id="52259"/>
    <lineage>
        <taxon>Bacteria</taxon>
        <taxon>Bacillati</taxon>
        <taxon>Actinomycetota</taxon>
        <taxon>Actinomycetes</taxon>
        <taxon>Kitasatosporales</taxon>
        <taxon>Streptomycetaceae</taxon>
        <taxon>Streptomyces</taxon>
    </lineage>
</organism>
<dbReference type="InterPro" id="IPR001041">
    <property type="entry name" value="2Fe-2S_ferredoxin-type"/>
</dbReference>
<dbReference type="PROSITE" id="PS51384">
    <property type="entry name" value="FAD_FR"/>
    <property type="match status" value="1"/>
</dbReference>
<dbReference type="InterPro" id="IPR017927">
    <property type="entry name" value="FAD-bd_FR_type"/>
</dbReference>
<evidence type="ECO:0000256" key="8">
    <source>
        <dbReference type="ARBA" id="ARBA00023004"/>
    </source>
</evidence>
<dbReference type="GO" id="GO:0051537">
    <property type="term" value="F:2 iron, 2 sulfur cluster binding"/>
    <property type="evidence" value="ECO:0007669"/>
    <property type="project" value="UniProtKB-KW"/>
</dbReference>
<dbReference type="InterPro" id="IPR054582">
    <property type="entry name" value="DmmA-like_N"/>
</dbReference>
<dbReference type="Gene3D" id="3.10.20.30">
    <property type="match status" value="1"/>
</dbReference>
<evidence type="ECO:0000256" key="9">
    <source>
        <dbReference type="ARBA" id="ARBA00023014"/>
    </source>
</evidence>